<name>A0A7V3RDY5_9BACT</name>
<dbReference type="InterPro" id="IPR007160">
    <property type="entry name" value="DUF362"/>
</dbReference>
<dbReference type="GO" id="GO:0051539">
    <property type="term" value="F:4 iron, 4 sulfur cluster binding"/>
    <property type="evidence" value="ECO:0007669"/>
    <property type="project" value="UniProtKB-KW"/>
</dbReference>
<dbReference type="SUPFAM" id="SSF54862">
    <property type="entry name" value="4Fe-4S ferredoxins"/>
    <property type="match status" value="1"/>
</dbReference>
<evidence type="ECO:0000256" key="2">
    <source>
        <dbReference type="ARBA" id="ARBA00022723"/>
    </source>
</evidence>
<reference evidence="6" key="1">
    <citation type="journal article" date="2020" name="mSystems">
        <title>Genome- and Community-Level Interaction Insights into Carbon Utilization and Element Cycling Functions of Hydrothermarchaeota in Hydrothermal Sediment.</title>
        <authorList>
            <person name="Zhou Z."/>
            <person name="Liu Y."/>
            <person name="Xu W."/>
            <person name="Pan J."/>
            <person name="Luo Z.H."/>
            <person name="Li M."/>
        </authorList>
    </citation>
    <scope>NUCLEOTIDE SEQUENCE [LARGE SCALE GENOMIC DNA]</scope>
    <source>
        <strain evidence="6">SpSt-966</strain>
    </source>
</reference>
<dbReference type="EMBL" id="DTPE01000078">
    <property type="protein sequence ID" value="HGE74861.1"/>
    <property type="molecule type" value="Genomic_DNA"/>
</dbReference>
<accession>A0A7V3RDY5</accession>
<dbReference type="InterPro" id="IPR017900">
    <property type="entry name" value="4Fe4S_Fe_S_CS"/>
</dbReference>
<organism evidence="6">
    <name type="scientific">Mesoaciditoga lauensis</name>
    <dbReference type="NCBI Taxonomy" id="1495039"/>
    <lineage>
        <taxon>Bacteria</taxon>
        <taxon>Thermotogati</taxon>
        <taxon>Thermotogota</taxon>
        <taxon>Thermotogae</taxon>
        <taxon>Mesoaciditogales</taxon>
        <taxon>Mesoaciditogaceae</taxon>
        <taxon>Mesoaciditoga</taxon>
    </lineage>
</organism>
<dbReference type="Pfam" id="PF12838">
    <property type="entry name" value="Fer4_7"/>
    <property type="match status" value="1"/>
</dbReference>
<dbReference type="Pfam" id="PF04015">
    <property type="entry name" value="DUF362"/>
    <property type="match status" value="1"/>
</dbReference>
<evidence type="ECO:0000313" key="6">
    <source>
        <dbReference type="EMBL" id="HGE74861.1"/>
    </source>
</evidence>
<keyword evidence="1" id="KW-0004">4Fe-4S</keyword>
<dbReference type="Gene3D" id="3.30.70.20">
    <property type="match status" value="2"/>
</dbReference>
<evidence type="ECO:0000259" key="5">
    <source>
        <dbReference type="PROSITE" id="PS51379"/>
    </source>
</evidence>
<keyword evidence="3" id="KW-0408">Iron</keyword>
<keyword evidence="2" id="KW-0479">Metal-binding</keyword>
<feature type="domain" description="4Fe-4S ferredoxin-type" evidence="5">
    <location>
        <begin position="185"/>
        <end position="214"/>
    </location>
</feature>
<evidence type="ECO:0000256" key="4">
    <source>
        <dbReference type="ARBA" id="ARBA00023014"/>
    </source>
</evidence>
<dbReference type="PROSITE" id="PS00198">
    <property type="entry name" value="4FE4S_FER_1"/>
    <property type="match status" value="1"/>
</dbReference>
<feature type="domain" description="4Fe-4S ferredoxin-type" evidence="5">
    <location>
        <begin position="219"/>
        <end position="248"/>
    </location>
</feature>
<dbReference type="InterPro" id="IPR017896">
    <property type="entry name" value="4Fe4S_Fe-S-bd"/>
</dbReference>
<dbReference type="GO" id="GO:0046872">
    <property type="term" value="F:metal ion binding"/>
    <property type="evidence" value="ECO:0007669"/>
    <property type="project" value="UniProtKB-KW"/>
</dbReference>
<comment type="caution">
    <text evidence="6">The sequence shown here is derived from an EMBL/GenBank/DDBJ whole genome shotgun (WGS) entry which is preliminary data.</text>
</comment>
<evidence type="ECO:0000256" key="3">
    <source>
        <dbReference type="ARBA" id="ARBA00023004"/>
    </source>
</evidence>
<sequence length="362" mass="38961">MSIVYFTDMTTTPGMGLLQKLKIVIERAGISEIIKKDDLVAIKIHFGEYGNMAYIRPNYLRVLTDRVKELGGKPFLTDANTLYKGSRTNAFDHIQTAIVNGFTPEVTGAPLVIADGLRGSDEIEVPINGDYVKNAKIGSAIALADVVIAVTHFKGHEQTGFGGTLKNLGMGSASRAGKLEQHSTSKPVVVIDNCIACGMCEKYCPTGAVKVVRTGEGPAHAVIDYDTCIGCGQCVAMCNYGAMNPQWNASSDLLSMKIAEYSKAVLKDKRSIFVSFITNVSPDCDCWAINRPPVAPDIGIAASTDPVALDQACVDLVIKEVGKDPFHEAHPEVSWQAQLEHGEKIGLGSRKYELKKVGIALN</sequence>
<dbReference type="InterPro" id="IPR050157">
    <property type="entry name" value="PSI_iron-sulfur_center"/>
</dbReference>
<proteinExistence type="predicted"/>
<dbReference type="PROSITE" id="PS51379">
    <property type="entry name" value="4FE4S_FER_2"/>
    <property type="match status" value="2"/>
</dbReference>
<keyword evidence="4" id="KW-0411">Iron-sulfur</keyword>
<dbReference type="PANTHER" id="PTHR24960:SF83">
    <property type="entry name" value="4FE-4S FERREDOXIN-TYPE DOMAIN-CONTAINING PROTEIN"/>
    <property type="match status" value="1"/>
</dbReference>
<dbReference type="PANTHER" id="PTHR24960">
    <property type="entry name" value="PHOTOSYSTEM I IRON-SULFUR CENTER-RELATED"/>
    <property type="match status" value="1"/>
</dbReference>
<gene>
    <name evidence="6" type="ORF">ENX73_01895</name>
</gene>
<dbReference type="AlphaFoldDB" id="A0A7V3RDY5"/>
<protein>
    <submittedName>
        <fullName evidence="6">DUF362 domain-containing protein</fullName>
    </submittedName>
</protein>
<evidence type="ECO:0000256" key="1">
    <source>
        <dbReference type="ARBA" id="ARBA00022485"/>
    </source>
</evidence>